<keyword evidence="1" id="KW-0472">Membrane</keyword>
<feature type="transmembrane region" description="Helical" evidence="1">
    <location>
        <begin position="73"/>
        <end position="91"/>
    </location>
</feature>
<organism evidence="2 3">
    <name type="scientific">Demequina muriae</name>
    <dbReference type="NCBI Taxonomy" id="3051664"/>
    <lineage>
        <taxon>Bacteria</taxon>
        <taxon>Bacillati</taxon>
        <taxon>Actinomycetota</taxon>
        <taxon>Actinomycetes</taxon>
        <taxon>Micrococcales</taxon>
        <taxon>Demequinaceae</taxon>
        <taxon>Demequina</taxon>
    </lineage>
</organism>
<keyword evidence="1" id="KW-0812">Transmembrane</keyword>
<sequence>MIAIVGAVAWIGTVAAFHLIRPDLSPGDAYISNYARGDWAWVMQTAFLVNGAGWAAAGLGLRRALDGAPGATALAALAVLAATGMVMAGVFRADPLGTTSSSLEGLVHSRTAGLAFLCFIALGFVGWWALRRADAWAGWELPSLAFGFVTLTLFVTFNAWPSVAGGGFGWWQRLLAAVVIPGALAAIGWRLTRPAHRTVATGLREE</sequence>
<comment type="caution">
    <text evidence="2">The sequence shown here is derived from an EMBL/GenBank/DDBJ whole genome shotgun (WGS) entry which is preliminary data.</text>
</comment>
<dbReference type="Pfam" id="PF06197">
    <property type="entry name" value="DUF998"/>
    <property type="match status" value="1"/>
</dbReference>
<accession>A0ABT8GFQ5</accession>
<evidence type="ECO:0000256" key="1">
    <source>
        <dbReference type="SAM" id="Phobius"/>
    </source>
</evidence>
<dbReference type="InterPro" id="IPR009339">
    <property type="entry name" value="DUF998"/>
</dbReference>
<reference evidence="2" key="1">
    <citation type="submission" date="2023-06" db="EMBL/GenBank/DDBJ databases">
        <title>Egi l300058.</title>
        <authorList>
            <person name="Gao L."/>
            <person name="Fang B.-Z."/>
            <person name="Li W.-J."/>
        </authorList>
    </citation>
    <scope>NUCLEOTIDE SEQUENCE</scope>
    <source>
        <strain evidence="2">EGI L300058</strain>
    </source>
</reference>
<name>A0ABT8GFQ5_9MICO</name>
<dbReference type="RefSeq" id="WP_301141535.1">
    <property type="nucleotide sequence ID" value="NZ_JAUHQA010000001.1"/>
</dbReference>
<gene>
    <name evidence="2" type="ORF">QQX02_04540</name>
</gene>
<keyword evidence="1" id="KW-1133">Transmembrane helix</keyword>
<dbReference type="Proteomes" id="UP001172708">
    <property type="component" value="Unassembled WGS sequence"/>
</dbReference>
<evidence type="ECO:0000313" key="3">
    <source>
        <dbReference type="Proteomes" id="UP001172708"/>
    </source>
</evidence>
<feature type="transmembrane region" description="Helical" evidence="1">
    <location>
        <begin position="40"/>
        <end position="61"/>
    </location>
</feature>
<feature type="transmembrane region" description="Helical" evidence="1">
    <location>
        <begin position="170"/>
        <end position="189"/>
    </location>
</feature>
<evidence type="ECO:0000313" key="2">
    <source>
        <dbReference type="EMBL" id="MDN4480189.1"/>
    </source>
</evidence>
<dbReference type="EMBL" id="JAUHQA010000001">
    <property type="protein sequence ID" value="MDN4480189.1"/>
    <property type="molecule type" value="Genomic_DNA"/>
</dbReference>
<keyword evidence="3" id="KW-1185">Reference proteome</keyword>
<proteinExistence type="predicted"/>
<protein>
    <submittedName>
        <fullName evidence="2">DUF998 domain-containing protein</fullName>
    </submittedName>
</protein>
<feature type="transmembrane region" description="Helical" evidence="1">
    <location>
        <begin position="142"/>
        <end position="164"/>
    </location>
</feature>
<feature type="transmembrane region" description="Helical" evidence="1">
    <location>
        <begin position="111"/>
        <end position="130"/>
    </location>
</feature>